<reference evidence="2" key="1">
    <citation type="submission" date="2016-02" db="EMBL/GenBank/DDBJ databases">
        <authorList>
            <person name="Schultz-Johansen M."/>
            <person name="Glaring M.A."/>
            <person name="Bech P.K."/>
            <person name="Stougaard P."/>
        </authorList>
    </citation>
    <scope>NUCLEOTIDE SEQUENCE [LARGE SCALE GENOMIC DNA]</scope>
    <source>
        <strain evidence="2">S66</strain>
    </source>
</reference>
<gene>
    <name evidence="1" type="ORF">AX660_19240</name>
</gene>
<name>A0A148KN58_9ALTE</name>
<protein>
    <submittedName>
        <fullName evidence="1">Uncharacterized protein</fullName>
    </submittedName>
</protein>
<accession>A0A148KN58</accession>
<dbReference type="RefSeq" id="WP_068379004.1">
    <property type="nucleotide sequence ID" value="NZ_LSNE01000009.1"/>
</dbReference>
<sequence>MSKKKLFWIAFFGLTLVEIGQMAYSHDKPVTVVATAMANNHILTEQCTMQVTSELKAQHNSVFGQPPIMLI</sequence>
<dbReference type="EMBL" id="LSNE01000009">
    <property type="protein sequence ID" value="KXI27689.1"/>
    <property type="molecule type" value="Genomic_DNA"/>
</dbReference>
<evidence type="ECO:0000313" key="2">
    <source>
        <dbReference type="Proteomes" id="UP000070299"/>
    </source>
</evidence>
<organism evidence="1 2">
    <name type="scientific">Paraglaciecola hydrolytica</name>
    <dbReference type="NCBI Taxonomy" id="1799789"/>
    <lineage>
        <taxon>Bacteria</taxon>
        <taxon>Pseudomonadati</taxon>
        <taxon>Pseudomonadota</taxon>
        <taxon>Gammaproteobacteria</taxon>
        <taxon>Alteromonadales</taxon>
        <taxon>Alteromonadaceae</taxon>
        <taxon>Paraglaciecola</taxon>
    </lineage>
</organism>
<evidence type="ECO:0000313" key="1">
    <source>
        <dbReference type="EMBL" id="KXI27689.1"/>
    </source>
</evidence>
<proteinExistence type="predicted"/>
<dbReference type="Proteomes" id="UP000070299">
    <property type="component" value="Unassembled WGS sequence"/>
</dbReference>
<comment type="caution">
    <text evidence="1">The sequence shown here is derived from an EMBL/GenBank/DDBJ whole genome shotgun (WGS) entry which is preliminary data.</text>
</comment>
<dbReference type="AlphaFoldDB" id="A0A148KN58"/>
<keyword evidence="2" id="KW-1185">Reference proteome</keyword>